<accession>A0A1N7I3H1</accession>
<dbReference type="EMBL" id="CP033926">
    <property type="protein sequence ID" value="AZA99734.1"/>
    <property type="molecule type" value="Genomic_DNA"/>
</dbReference>
<proteinExistence type="predicted"/>
<evidence type="ECO:0000313" key="2">
    <source>
        <dbReference type="EMBL" id="SIS31576.1"/>
    </source>
</evidence>
<dbReference type="STRING" id="112234.SAMN05421768_102437"/>
<protein>
    <submittedName>
        <fullName evidence="1">T9SS C-terminal target domain-containing protein</fullName>
    </submittedName>
</protein>
<reference evidence="2 3" key="1">
    <citation type="submission" date="2017-01" db="EMBL/GenBank/DDBJ databases">
        <authorList>
            <person name="Mah S.A."/>
            <person name="Swanson W.J."/>
            <person name="Moy G.W."/>
            <person name="Vacquier V.D."/>
        </authorList>
    </citation>
    <scope>NUCLEOTIDE SEQUENCE [LARGE SCALE GENOMIC DNA]</scope>
    <source>
        <strain evidence="2 3">DSM 16927</strain>
    </source>
</reference>
<reference evidence="1 4" key="2">
    <citation type="submission" date="2018-11" db="EMBL/GenBank/DDBJ databases">
        <title>Proposal to divide the Flavobacteriaceae and reorganize its genera based on Amino Acid Identity values calculated from whole genome sequences.</title>
        <authorList>
            <person name="Nicholson A.C."/>
            <person name="Gulvik C.A."/>
            <person name="Whitney A.M."/>
            <person name="Humrighouse B.W."/>
            <person name="Bell M."/>
            <person name="Holmes B."/>
            <person name="Steigerwalt A.G."/>
            <person name="Villarma A."/>
            <person name="Sheth M."/>
            <person name="Batra D."/>
            <person name="Pryor J."/>
            <person name="Bernardet J.-F."/>
            <person name="Hugo C."/>
            <person name="Kampfer P."/>
            <person name="Newman J."/>
            <person name="McQuiston J.R."/>
        </authorList>
    </citation>
    <scope>NUCLEOTIDE SEQUENCE [LARGE SCALE GENOMIC DNA]</scope>
    <source>
        <strain evidence="1 4">DSM 16927</strain>
    </source>
</reference>
<evidence type="ECO:0000313" key="1">
    <source>
        <dbReference type="EMBL" id="AZA99734.1"/>
    </source>
</evidence>
<dbReference type="KEGG" id="cjt:EG359_08950"/>
<evidence type="ECO:0000313" key="3">
    <source>
        <dbReference type="Proteomes" id="UP000186106"/>
    </source>
</evidence>
<dbReference type="Proteomes" id="UP000186106">
    <property type="component" value="Unassembled WGS sequence"/>
</dbReference>
<organism evidence="2 3">
    <name type="scientific">Chryseobacterium joostei</name>
    <dbReference type="NCBI Taxonomy" id="112234"/>
    <lineage>
        <taxon>Bacteria</taxon>
        <taxon>Pseudomonadati</taxon>
        <taxon>Bacteroidota</taxon>
        <taxon>Flavobacteriia</taxon>
        <taxon>Flavobacteriales</taxon>
        <taxon>Weeksellaceae</taxon>
        <taxon>Chryseobacterium group</taxon>
        <taxon>Chryseobacterium</taxon>
    </lineage>
</organism>
<sequence length="146" mass="16931">MRKNLLLILFLLISIEGIKSQSLSFEYDSGGNQIVRRYCALCLIADKNALVDEQLGKKEFPPPEYQVKIYPNPTKDKATLVWSPEFGAMIQKVEYIAYNFTQYRELTFDKRENKVVLDLSDKPIGMYVVVFHLNTGEKLTYKILKQ</sequence>
<dbReference type="AlphaFoldDB" id="A0A1N7I3H1"/>
<evidence type="ECO:0000313" key="4">
    <source>
        <dbReference type="Proteomes" id="UP000279541"/>
    </source>
</evidence>
<dbReference type="EMBL" id="FTNZ01000002">
    <property type="protein sequence ID" value="SIS31576.1"/>
    <property type="molecule type" value="Genomic_DNA"/>
</dbReference>
<gene>
    <name evidence="1" type="ORF">EG359_08950</name>
    <name evidence="2" type="ORF">SAMN05421768_102437</name>
</gene>
<dbReference type="OrthoDB" id="1266341at2"/>
<keyword evidence="4" id="KW-1185">Reference proteome</keyword>
<dbReference type="Proteomes" id="UP000279541">
    <property type="component" value="Chromosome"/>
</dbReference>
<dbReference type="RefSeq" id="WP_076352498.1">
    <property type="nucleotide sequence ID" value="NZ_CP033926.1"/>
</dbReference>
<name>A0A1N7I3H1_9FLAO</name>